<dbReference type="Gene3D" id="3.30.200.20">
    <property type="entry name" value="Phosphorylase Kinase, domain 1"/>
    <property type="match status" value="1"/>
</dbReference>
<dbReference type="Pfam" id="PF07714">
    <property type="entry name" value="PK_Tyr_Ser-Thr"/>
    <property type="match status" value="1"/>
</dbReference>
<evidence type="ECO:0000313" key="10">
    <source>
        <dbReference type="EMBL" id="CAI2386436.1"/>
    </source>
</evidence>
<reference evidence="10" key="1">
    <citation type="submission" date="2023-07" db="EMBL/GenBank/DDBJ databases">
        <authorList>
            <consortium name="AG Swart"/>
            <person name="Singh M."/>
            <person name="Singh A."/>
            <person name="Seah K."/>
            <person name="Emmerich C."/>
        </authorList>
    </citation>
    <scope>NUCLEOTIDE SEQUENCE</scope>
    <source>
        <strain evidence="10">DP1</strain>
    </source>
</reference>
<dbReference type="AlphaFoldDB" id="A0AAD2DBI3"/>
<dbReference type="EMBL" id="CAMPGE010028948">
    <property type="protein sequence ID" value="CAI2386436.1"/>
    <property type="molecule type" value="Genomic_DNA"/>
</dbReference>
<accession>A0AAD2DBI3</accession>
<evidence type="ECO:0000313" key="11">
    <source>
        <dbReference type="Proteomes" id="UP001295684"/>
    </source>
</evidence>
<keyword evidence="4" id="KW-0547">Nucleotide-binding</keyword>
<dbReference type="PANTHER" id="PTHR44899">
    <property type="entry name" value="CAMK FAMILY PROTEIN KINASE"/>
    <property type="match status" value="1"/>
</dbReference>
<dbReference type="EC" id="2.7.11.1" evidence="1"/>
<comment type="catalytic activity">
    <reaction evidence="7">
        <text>L-threonyl-[protein] + ATP = O-phospho-L-threonyl-[protein] + ADP + H(+)</text>
        <dbReference type="Rhea" id="RHEA:46608"/>
        <dbReference type="Rhea" id="RHEA-COMP:11060"/>
        <dbReference type="Rhea" id="RHEA-COMP:11605"/>
        <dbReference type="ChEBI" id="CHEBI:15378"/>
        <dbReference type="ChEBI" id="CHEBI:30013"/>
        <dbReference type="ChEBI" id="CHEBI:30616"/>
        <dbReference type="ChEBI" id="CHEBI:61977"/>
        <dbReference type="ChEBI" id="CHEBI:456216"/>
        <dbReference type="EC" id="2.7.11.1"/>
    </reaction>
</comment>
<gene>
    <name evidence="10" type="ORF">ECRASSUSDP1_LOCUS28055</name>
</gene>
<comment type="catalytic activity">
    <reaction evidence="8">
        <text>L-seryl-[protein] + ATP = O-phospho-L-seryl-[protein] + ADP + H(+)</text>
        <dbReference type="Rhea" id="RHEA:17989"/>
        <dbReference type="Rhea" id="RHEA-COMP:9863"/>
        <dbReference type="Rhea" id="RHEA-COMP:11604"/>
        <dbReference type="ChEBI" id="CHEBI:15378"/>
        <dbReference type="ChEBI" id="CHEBI:29999"/>
        <dbReference type="ChEBI" id="CHEBI:30616"/>
        <dbReference type="ChEBI" id="CHEBI:83421"/>
        <dbReference type="ChEBI" id="CHEBI:456216"/>
        <dbReference type="EC" id="2.7.11.1"/>
    </reaction>
</comment>
<dbReference type="InterPro" id="IPR001245">
    <property type="entry name" value="Ser-Thr/Tyr_kinase_cat_dom"/>
</dbReference>
<evidence type="ECO:0000256" key="1">
    <source>
        <dbReference type="ARBA" id="ARBA00012513"/>
    </source>
</evidence>
<keyword evidence="3" id="KW-0808">Transferase</keyword>
<evidence type="ECO:0000256" key="5">
    <source>
        <dbReference type="ARBA" id="ARBA00022777"/>
    </source>
</evidence>
<sequence>MSTWWKESKMDRNTHCNKVRLTHLSEKEKENALNEVRILASINNKYVISYKQGFFDEASQSLCIIMEYADNGDLFQ</sequence>
<dbReference type="InterPro" id="IPR011009">
    <property type="entry name" value="Kinase-like_dom_sf"/>
</dbReference>
<organism evidence="10 11">
    <name type="scientific">Euplotes crassus</name>
    <dbReference type="NCBI Taxonomy" id="5936"/>
    <lineage>
        <taxon>Eukaryota</taxon>
        <taxon>Sar</taxon>
        <taxon>Alveolata</taxon>
        <taxon>Ciliophora</taxon>
        <taxon>Intramacronucleata</taxon>
        <taxon>Spirotrichea</taxon>
        <taxon>Hypotrichia</taxon>
        <taxon>Euplotida</taxon>
        <taxon>Euplotidae</taxon>
        <taxon>Moneuplotes</taxon>
    </lineage>
</organism>
<dbReference type="Gene3D" id="1.10.510.10">
    <property type="entry name" value="Transferase(Phosphotransferase) domain 1"/>
    <property type="match status" value="1"/>
</dbReference>
<evidence type="ECO:0000259" key="9">
    <source>
        <dbReference type="Pfam" id="PF07714"/>
    </source>
</evidence>
<keyword evidence="5" id="KW-0418">Kinase</keyword>
<name>A0AAD2DBI3_EUPCR</name>
<evidence type="ECO:0000256" key="8">
    <source>
        <dbReference type="ARBA" id="ARBA00048679"/>
    </source>
</evidence>
<evidence type="ECO:0000256" key="3">
    <source>
        <dbReference type="ARBA" id="ARBA00022679"/>
    </source>
</evidence>
<dbReference type="GO" id="GO:0004674">
    <property type="term" value="F:protein serine/threonine kinase activity"/>
    <property type="evidence" value="ECO:0007669"/>
    <property type="project" value="UniProtKB-KW"/>
</dbReference>
<proteinExistence type="predicted"/>
<dbReference type="Proteomes" id="UP001295684">
    <property type="component" value="Unassembled WGS sequence"/>
</dbReference>
<dbReference type="InterPro" id="IPR051131">
    <property type="entry name" value="NEK_Ser/Thr_kinase_NIMA"/>
</dbReference>
<dbReference type="GO" id="GO:0005524">
    <property type="term" value="F:ATP binding"/>
    <property type="evidence" value="ECO:0007669"/>
    <property type="project" value="UniProtKB-KW"/>
</dbReference>
<keyword evidence="11" id="KW-1185">Reference proteome</keyword>
<dbReference type="SUPFAM" id="SSF56112">
    <property type="entry name" value="Protein kinase-like (PK-like)"/>
    <property type="match status" value="1"/>
</dbReference>
<dbReference type="PANTHER" id="PTHR44899:SF3">
    <property type="entry name" value="SERINE_THREONINE-PROTEIN KINASE NEK1"/>
    <property type="match status" value="1"/>
</dbReference>
<keyword evidence="6" id="KW-0067">ATP-binding</keyword>
<keyword evidence="2" id="KW-0723">Serine/threonine-protein kinase</keyword>
<evidence type="ECO:0000256" key="7">
    <source>
        <dbReference type="ARBA" id="ARBA00047899"/>
    </source>
</evidence>
<evidence type="ECO:0000256" key="2">
    <source>
        <dbReference type="ARBA" id="ARBA00022527"/>
    </source>
</evidence>
<feature type="domain" description="Serine-threonine/tyrosine-protein kinase catalytic" evidence="9">
    <location>
        <begin position="12"/>
        <end position="74"/>
    </location>
</feature>
<evidence type="ECO:0000256" key="6">
    <source>
        <dbReference type="ARBA" id="ARBA00022840"/>
    </source>
</evidence>
<evidence type="ECO:0000256" key="4">
    <source>
        <dbReference type="ARBA" id="ARBA00022741"/>
    </source>
</evidence>
<protein>
    <recommendedName>
        <fullName evidence="1">non-specific serine/threonine protein kinase</fullName>
        <ecNumber evidence="1">2.7.11.1</ecNumber>
    </recommendedName>
</protein>
<comment type="caution">
    <text evidence="10">The sequence shown here is derived from an EMBL/GenBank/DDBJ whole genome shotgun (WGS) entry which is preliminary data.</text>
</comment>